<comment type="caution">
    <text evidence="11">The sequence shown here is derived from an EMBL/GenBank/DDBJ whole genome shotgun (WGS) entry which is preliminary data.</text>
</comment>
<dbReference type="PANTHER" id="PTHR43029:SF10">
    <property type="entry name" value="AMMONIUM TRANSPORTER MEP2"/>
    <property type="match status" value="1"/>
</dbReference>
<feature type="transmembrane region" description="Helical" evidence="8">
    <location>
        <begin position="584"/>
        <end position="605"/>
    </location>
</feature>
<keyword evidence="7 8" id="KW-0924">Ammonia transport</keyword>
<evidence type="ECO:0000256" key="3">
    <source>
        <dbReference type="ARBA" id="ARBA00022448"/>
    </source>
</evidence>
<dbReference type="GO" id="GO:0005886">
    <property type="term" value="C:plasma membrane"/>
    <property type="evidence" value="ECO:0007669"/>
    <property type="project" value="UniProtKB-SubCell"/>
</dbReference>
<dbReference type="Gene3D" id="1.10.3430.10">
    <property type="entry name" value="Ammonium transporter AmtB like domains"/>
    <property type="match status" value="1"/>
</dbReference>
<dbReference type="GO" id="GO:0008519">
    <property type="term" value="F:ammonium channel activity"/>
    <property type="evidence" value="ECO:0007669"/>
    <property type="project" value="InterPro"/>
</dbReference>
<dbReference type="Pfam" id="PF00909">
    <property type="entry name" value="Ammonium_transp"/>
    <property type="match status" value="1"/>
</dbReference>
<evidence type="ECO:0000256" key="5">
    <source>
        <dbReference type="ARBA" id="ARBA00022989"/>
    </source>
</evidence>
<dbReference type="InterPro" id="IPR029020">
    <property type="entry name" value="Ammonium/urea_transptr"/>
</dbReference>
<protein>
    <recommendedName>
        <fullName evidence="8">Ammonium transporter</fullName>
    </recommendedName>
</protein>
<dbReference type="NCBIfam" id="TIGR00836">
    <property type="entry name" value="amt"/>
    <property type="match status" value="1"/>
</dbReference>
<gene>
    <name evidence="11" type="ORF">B0T17DRAFT_509024</name>
</gene>
<comment type="similarity">
    <text evidence="2 8">Belongs to the ammonia transporter channel (TC 1.A.11.2) family.</text>
</comment>
<feature type="domain" description="Ammonium transporter AmtB-like" evidence="10">
    <location>
        <begin position="221"/>
        <end position="633"/>
    </location>
</feature>
<feature type="transmembrane region" description="Helical" evidence="8">
    <location>
        <begin position="483"/>
        <end position="507"/>
    </location>
</feature>
<dbReference type="PANTHER" id="PTHR43029">
    <property type="entry name" value="AMMONIUM TRANSPORTER MEP2"/>
    <property type="match status" value="1"/>
</dbReference>
<dbReference type="InterPro" id="IPR024041">
    <property type="entry name" value="NH4_transpt_AmtB-like_dom"/>
</dbReference>
<accession>A0AA40C1B0</accession>
<organism evidence="11 12">
    <name type="scientific">Bombardia bombarda</name>
    <dbReference type="NCBI Taxonomy" id="252184"/>
    <lineage>
        <taxon>Eukaryota</taxon>
        <taxon>Fungi</taxon>
        <taxon>Dikarya</taxon>
        <taxon>Ascomycota</taxon>
        <taxon>Pezizomycotina</taxon>
        <taxon>Sordariomycetes</taxon>
        <taxon>Sordariomycetidae</taxon>
        <taxon>Sordariales</taxon>
        <taxon>Lasiosphaeriaceae</taxon>
        <taxon>Bombardia</taxon>
    </lineage>
</organism>
<name>A0AA40C1B0_9PEZI</name>
<sequence length="684" mass="72864">MADLPPCPQIPGPLDALEPWNPARGALEPATQFAFGVFPVFRVVPNSEYRKKLEDGDAWQLVDGSCRRESRGQCSSAQDDSASNAKLFQVPHFPRAKELGSFAMKAIPRRIPAKRGAQLVCMSGSIWLHICTTHLLHILSSNPGAAISDAITKQYYVPRYLGVILRCKRGLFASNMGQPPSWAANHSHLGIGGGGGSDPATASPVWWTPDPSVGVGSGDNAWQLTAATLVGLQSMPGLVVLYAGIMKKKWAINSAFMAFYAFAAVLICWVLWAYEASFGDEMLPFVGTPNNVLGIDRMLAQSTLPSIGISQQFPLATMIYFQFVFAAITVVIMAGAFLGRMNIYAWMIFVPLWITLSYTVGAYSLWGGGFLFKLGVIDYSGGYVIHLSSGTAGFIGCYWIGPRLPKDREDSRPNNILTVLIGAGLLWTGWNGFNGGDPYAASADAGVAVLNTNLYTTVSVLTWTLCDVVYFKKPSVIGAVQGMITGLVAITPAAGVVAGWGAILLGLGSGSVPWVTMNILAKKSALLERHFDDVLGVMHTHMVAGFVGGFGTGLWATVDGCAAFGLTNPGGAVAGNGIQLGYQMAGAMFIIGWNLVWTSLIMLFIKHVLRIPLRMPDEALLLGDDAIHGEAAYVFGPCEAHDHHGGYIQGEALHTPATNDANDAELGLGGGTAPSPHEGEKHTT</sequence>
<evidence type="ECO:0000256" key="2">
    <source>
        <dbReference type="ARBA" id="ARBA00005887"/>
    </source>
</evidence>
<keyword evidence="12" id="KW-1185">Reference proteome</keyword>
<reference evidence="11" key="1">
    <citation type="submission" date="2023-06" db="EMBL/GenBank/DDBJ databases">
        <title>Genome-scale phylogeny and comparative genomics of the fungal order Sordariales.</title>
        <authorList>
            <consortium name="Lawrence Berkeley National Laboratory"/>
            <person name="Hensen N."/>
            <person name="Bonometti L."/>
            <person name="Westerberg I."/>
            <person name="Brannstrom I.O."/>
            <person name="Guillou S."/>
            <person name="Cros-Aarteil S."/>
            <person name="Calhoun S."/>
            <person name="Haridas S."/>
            <person name="Kuo A."/>
            <person name="Mondo S."/>
            <person name="Pangilinan J."/>
            <person name="Riley R."/>
            <person name="LaButti K."/>
            <person name="Andreopoulos B."/>
            <person name="Lipzen A."/>
            <person name="Chen C."/>
            <person name="Yanf M."/>
            <person name="Daum C."/>
            <person name="Ng V."/>
            <person name="Clum A."/>
            <person name="Steindorff A."/>
            <person name="Ohm R."/>
            <person name="Martin F."/>
            <person name="Silar P."/>
            <person name="Natvig D."/>
            <person name="Lalanne C."/>
            <person name="Gautier V."/>
            <person name="Ament-velasquez S.L."/>
            <person name="Kruys A."/>
            <person name="Hutchinson M.I."/>
            <person name="Powell A.J."/>
            <person name="Barry K."/>
            <person name="Miller A.N."/>
            <person name="Grigoriev I.V."/>
            <person name="Debuchy R."/>
            <person name="Gladieux P."/>
            <person name="Thoren M.H."/>
            <person name="Johannesson H."/>
        </authorList>
    </citation>
    <scope>NUCLEOTIDE SEQUENCE</scope>
    <source>
        <strain evidence="11">SMH3391-2</strain>
    </source>
</reference>
<evidence type="ECO:0000256" key="4">
    <source>
        <dbReference type="ARBA" id="ARBA00022692"/>
    </source>
</evidence>
<comment type="caution">
    <text evidence="8">Lacks conserved residue(s) required for the propagation of feature annotation.</text>
</comment>
<evidence type="ECO:0000313" key="11">
    <source>
        <dbReference type="EMBL" id="KAK0621696.1"/>
    </source>
</evidence>
<dbReference type="AlphaFoldDB" id="A0AA40C1B0"/>
<feature type="transmembrane region" description="Helical" evidence="8">
    <location>
        <begin position="255"/>
        <end position="274"/>
    </location>
</feature>
<dbReference type="EMBL" id="JAULSR010000004">
    <property type="protein sequence ID" value="KAK0621696.1"/>
    <property type="molecule type" value="Genomic_DNA"/>
</dbReference>
<evidence type="ECO:0000256" key="9">
    <source>
        <dbReference type="SAM" id="MobiDB-lite"/>
    </source>
</evidence>
<keyword evidence="4 8" id="KW-0812">Transmembrane</keyword>
<feature type="transmembrane region" description="Helical" evidence="8">
    <location>
        <begin position="319"/>
        <end position="338"/>
    </location>
</feature>
<dbReference type="Proteomes" id="UP001174934">
    <property type="component" value="Unassembled WGS sequence"/>
</dbReference>
<evidence type="ECO:0000313" key="12">
    <source>
        <dbReference type="Proteomes" id="UP001174934"/>
    </source>
</evidence>
<dbReference type="SUPFAM" id="SSF111352">
    <property type="entry name" value="Ammonium transporter"/>
    <property type="match status" value="1"/>
</dbReference>
<dbReference type="InterPro" id="IPR001905">
    <property type="entry name" value="Ammonium_transpt"/>
</dbReference>
<evidence type="ECO:0000256" key="1">
    <source>
        <dbReference type="ARBA" id="ARBA00004141"/>
    </source>
</evidence>
<keyword evidence="3 8" id="KW-0813">Transport</keyword>
<evidence type="ECO:0000256" key="6">
    <source>
        <dbReference type="ARBA" id="ARBA00023136"/>
    </source>
</evidence>
<keyword evidence="6 8" id="KW-0472">Membrane</keyword>
<feature type="transmembrane region" description="Helical" evidence="8">
    <location>
        <begin position="383"/>
        <end position="401"/>
    </location>
</feature>
<proteinExistence type="inferred from homology"/>
<keyword evidence="5 8" id="KW-1133">Transmembrane helix</keyword>
<comment type="subcellular location">
    <subcellularLocation>
        <location evidence="8">Cell membrane</location>
        <topology evidence="8">Multi-pass membrane protein</topology>
    </subcellularLocation>
    <subcellularLocation>
        <location evidence="1">Membrane</location>
        <topology evidence="1">Multi-pass membrane protein</topology>
    </subcellularLocation>
</comment>
<evidence type="ECO:0000259" key="10">
    <source>
        <dbReference type="Pfam" id="PF00909"/>
    </source>
</evidence>
<evidence type="ECO:0000256" key="8">
    <source>
        <dbReference type="RuleBase" id="RU362002"/>
    </source>
</evidence>
<evidence type="ECO:0000256" key="7">
    <source>
        <dbReference type="ARBA" id="ARBA00023177"/>
    </source>
</evidence>
<dbReference type="InterPro" id="IPR018047">
    <property type="entry name" value="Ammonium_transpt_CS"/>
</dbReference>
<feature type="region of interest" description="Disordered" evidence="9">
    <location>
        <begin position="659"/>
        <end position="684"/>
    </location>
</feature>
<dbReference type="PROSITE" id="PS01219">
    <property type="entry name" value="AMMONIUM_TRANSP"/>
    <property type="match status" value="1"/>
</dbReference>
<feature type="transmembrane region" description="Helical" evidence="8">
    <location>
        <begin position="413"/>
        <end position="433"/>
    </location>
</feature>
<feature type="transmembrane region" description="Helical" evidence="8">
    <location>
        <begin position="343"/>
        <end position="363"/>
    </location>
</feature>
<feature type="transmembrane region" description="Helical" evidence="8">
    <location>
        <begin position="221"/>
        <end position="243"/>
    </location>
</feature>